<evidence type="ECO:0000313" key="3">
    <source>
        <dbReference type="Proteomes" id="UP000578531"/>
    </source>
</evidence>
<feature type="compositionally biased region" description="Pro residues" evidence="1">
    <location>
        <begin position="20"/>
        <end position="38"/>
    </location>
</feature>
<feature type="compositionally biased region" description="Acidic residues" evidence="1">
    <location>
        <begin position="67"/>
        <end position="78"/>
    </location>
</feature>
<dbReference type="GeneID" id="59290537"/>
<organism evidence="2 3">
    <name type="scientific">Letharia columbiana</name>
    <dbReference type="NCBI Taxonomy" id="112416"/>
    <lineage>
        <taxon>Eukaryota</taxon>
        <taxon>Fungi</taxon>
        <taxon>Dikarya</taxon>
        <taxon>Ascomycota</taxon>
        <taxon>Pezizomycotina</taxon>
        <taxon>Lecanoromycetes</taxon>
        <taxon>OSLEUM clade</taxon>
        <taxon>Lecanoromycetidae</taxon>
        <taxon>Lecanorales</taxon>
        <taxon>Lecanorineae</taxon>
        <taxon>Parmeliaceae</taxon>
        <taxon>Letharia</taxon>
    </lineage>
</organism>
<evidence type="ECO:0000256" key="1">
    <source>
        <dbReference type="SAM" id="MobiDB-lite"/>
    </source>
</evidence>
<dbReference type="EMBL" id="JACCJC010000044">
    <property type="protein sequence ID" value="KAF6232920.1"/>
    <property type="molecule type" value="Genomic_DNA"/>
</dbReference>
<name>A0A8H6FQN1_9LECA</name>
<feature type="compositionally biased region" description="Polar residues" evidence="1">
    <location>
        <begin position="46"/>
        <end position="66"/>
    </location>
</feature>
<evidence type="ECO:0000313" key="2">
    <source>
        <dbReference type="EMBL" id="KAF6232920.1"/>
    </source>
</evidence>
<gene>
    <name evidence="2" type="ORF">HO173_008883</name>
</gene>
<comment type="caution">
    <text evidence="2">The sequence shown here is derived from an EMBL/GenBank/DDBJ whole genome shotgun (WGS) entry which is preliminary data.</text>
</comment>
<accession>A0A8H6FQN1</accession>
<protein>
    <submittedName>
        <fullName evidence="2">Uncharacterized protein</fullName>
    </submittedName>
</protein>
<keyword evidence="3" id="KW-1185">Reference proteome</keyword>
<proteinExistence type="predicted"/>
<sequence>MAPQRIHTPDHMLSRTPTKIDPPTPQPPMLPLPNPHRPTGPISRTEPFSSLPPNDTNPNPIQIQCQTDEDEESPVGRV</sequence>
<dbReference type="RefSeq" id="XP_037162343.1">
    <property type="nucleotide sequence ID" value="XM_037310779.1"/>
</dbReference>
<dbReference type="AlphaFoldDB" id="A0A8H6FQN1"/>
<feature type="region of interest" description="Disordered" evidence="1">
    <location>
        <begin position="1"/>
        <end position="78"/>
    </location>
</feature>
<dbReference type="Proteomes" id="UP000578531">
    <property type="component" value="Unassembled WGS sequence"/>
</dbReference>
<reference evidence="2 3" key="1">
    <citation type="journal article" date="2020" name="Genomics">
        <title>Complete, high-quality genomes from long-read metagenomic sequencing of two wolf lichen thalli reveals enigmatic genome architecture.</title>
        <authorList>
            <person name="McKenzie S.K."/>
            <person name="Walston R.F."/>
            <person name="Allen J.L."/>
        </authorList>
    </citation>
    <scope>NUCLEOTIDE SEQUENCE [LARGE SCALE GENOMIC DNA]</scope>
    <source>
        <strain evidence="2">WasteWater2</strain>
    </source>
</reference>